<comment type="caution">
    <text evidence="2">The sequence shown here is derived from an EMBL/GenBank/DDBJ whole genome shotgun (WGS) entry which is preliminary data.</text>
</comment>
<proteinExistence type="predicted"/>
<evidence type="ECO:0000313" key="2">
    <source>
        <dbReference type="EMBL" id="KAK8988719.1"/>
    </source>
</evidence>
<keyword evidence="3" id="KW-1185">Reference proteome</keyword>
<evidence type="ECO:0000313" key="3">
    <source>
        <dbReference type="Proteomes" id="UP001396334"/>
    </source>
</evidence>
<protein>
    <submittedName>
        <fullName evidence="2">Uncharacterized protein</fullName>
    </submittedName>
</protein>
<dbReference type="Proteomes" id="UP001396334">
    <property type="component" value="Unassembled WGS sequence"/>
</dbReference>
<evidence type="ECO:0000256" key="1">
    <source>
        <dbReference type="SAM" id="MobiDB-lite"/>
    </source>
</evidence>
<reference evidence="2 3" key="1">
    <citation type="journal article" date="2024" name="G3 (Bethesda)">
        <title>Genome assembly of Hibiscus sabdariffa L. provides insights into metabolisms of medicinal natural products.</title>
        <authorList>
            <person name="Kim T."/>
        </authorList>
    </citation>
    <scope>NUCLEOTIDE SEQUENCE [LARGE SCALE GENOMIC DNA]</scope>
    <source>
        <strain evidence="2">TK-2024</strain>
        <tissue evidence="2">Old leaves</tissue>
    </source>
</reference>
<name>A0ABR2PJX2_9ROSI</name>
<dbReference type="EMBL" id="JBBPBN010000057">
    <property type="protein sequence ID" value="KAK8988719.1"/>
    <property type="molecule type" value="Genomic_DNA"/>
</dbReference>
<feature type="region of interest" description="Disordered" evidence="1">
    <location>
        <begin position="67"/>
        <end position="97"/>
    </location>
</feature>
<organism evidence="2 3">
    <name type="scientific">Hibiscus sabdariffa</name>
    <name type="common">roselle</name>
    <dbReference type="NCBI Taxonomy" id="183260"/>
    <lineage>
        <taxon>Eukaryota</taxon>
        <taxon>Viridiplantae</taxon>
        <taxon>Streptophyta</taxon>
        <taxon>Embryophyta</taxon>
        <taxon>Tracheophyta</taxon>
        <taxon>Spermatophyta</taxon>
        <taxon>Magnoliopsida</taxon>
        <taxon>eudicotyledons</taxon>
        <taxon>Gunneridae</taxon>
        <taxon>Pentapetalae</taxon>
        <taxon>rosids</taxon>
        <taxon>malvids</taxon>
        <taxon>Malvales</taxon>
        <taxon>Malvaceae</taxon>
        <taxon>Malvoideae</taxon>
        <taxon>Hibiscus</taxon>
    </lineage>
</organism>
<gene>
    <name evidence="2" type="ORF">V6N11_030097</name>
</gene>
<feature type="compositionally biased region" description="Polar residues" evidence="1">
    <location>
        <begin position="68"/>
        <end position="82"/>
    </location>
</feature>
<accession>A0ABR2PJX2</accession>
<sequence>MCIKFNFYEELARGYHESYKPHKRKSKKKSVHSDLYKRWKSGDSTIGPLSEDNGRLVFLVDYGPKPPNTGQIPLSTSSTAFNQPPPPPKSQKPKLKHHVQPCYKKIQKWIKKNAQSKMHLLPDETSSSEIFMFHPTNSSYDTDFPPLEEFMEKEYEHVPKIPSPLIGEKTSAAESTLN</sequence>